<accession>A0AAP0QYL4</accession>
<dbReference type="InterPro" id="IPR001077">
    <property type="entry name" value="COMT_C"/>
</dbReference>
<comment type="similarity">
    <text evidence="4">Belongs to the class I-like SAM-binding methyltransferase superfamily. Cation-independent O-methyltransferase family.</text>
</comment>
<evidence type="ECO:0000256" key="2">
    <source>
        <dbReference type="ARBA" id="ARBA00022679"/>
    </source>
</evidence>
<feature type="domain" description="O-methyltransferase C-terminal" evidence="6">
    <location>
        <begin position="131"/>
        <end position="336"/>
    </location>
</feature>
<keyword evidence="2" id="KW-0808">Transferase</keyword>
<dbReference type="InterPro" id="IPR036390">
    <property type="entry name" value="WH_DNA-bd_sf"/>
</dbReference>
<dbReference type="InterPro" id="IPR016461">
    <property type="entry name" value="COMT-like"/>
</dbReference>
<organism evidence="8 9">
    <name type="scientific">Citrus x changshan-huyou</name>
    <dbReference type="NCBI Taxonomy" id="2935761"/>
    <lineage>
        <taxon>Eukaryota</taxon>
        <taxon>Viridiplantae</taxon>
        <taxon>Streptophyta</taxon>
        <taxon>Embryophyta</taxon>
        <taxon>Tracheophyta</taxon>
        <taxon>Spermatophyta</taxon>
        <taxon>Magnoliopsida</taxon>
        <taxon>eudicotyledons</taxon>
        <taxon>Gunneridae</taxon>
        <taxon>Pentapetalae</taxon>
        <taxon>rosids</taxon>
        <taxon>malvids</taxon>
        <taxon>Sapindales</taxon>
        <taxon>Rutaceae</taxon>
        <taxon>Aurantioideae</taxon>
        <taxon>Citrus</taxon>
    </lineage>
</organism>
<keyword evidence="9" id="KW-1185">Reference proteome</keyword>
<evidence type="ECO:0000313" key="8">
    <source>
        <dbReference type="EMBL" id="KAK9222791.1"/>
    </source>
</evidence>
<dbReference type="Pfam" id="PF08100">
    <property type="entry name" value="Dimerisation"/>
    <property type="match status" value="1"/>
</dbReference>
<dbReference type="AlphaFoldDB" id="A0AAP0QYL4"/>
<dbReference type="FunFam" id="3.40.50.150:FF:000294">
    <property type="entry name" value="O-methyltransferase family protein"/>
    <property type="match status" value="1"/>
</dbReference>
<evidence type="ECO:0000259" key="6">
    <source>
        <dbReference type="Pfam" id="PF00891"/>
    </source>
</evidence>
<dbReference type="Pfam" id="PF00891">
    <property type="entry name" value="Methyltransf_2"/>
    <property type="match status" value="1"/>
</dbReference>
<dbReference type="SUPFAM" id="SSF46785">
    <property type="entry name" value="Winged helix' DNA-binding domain"/>
    <property type="match status" value="1"/>
</dbReference>
<evidence type="ECO:0000313" key="9">
    <source>
        <dbReference type="Proteomes" id="UP001428341"/>
    </source>
</evidence>
<dbReference type="PROSITE" id="PS51683">
    <property type="entry name" value="SAM_OMT_II"/>
    <property type="match status" value="1"/>
</dbReference>
<evidence type="ECO:0000256" key="5">
    <source>
        <dbReference type="PIRSR" id="PIRSR005739-1"/>
    </source>
</evidence>
<feature type="domain" description="O-methyltransferase dimerisation" evidence="7">
    <location>
        <begin position="18"/>
        <end position="109"/>
    </location>
</feature>
<name>A0AAP0QYL4_9ROSI</name>
<reference evidence="8 9" key="1">
    <citation type="submission" date="2024-05" db="EMBL/GenBank/DDBJ databases">
        <title>Haplotype-resolved chromosome-level genome assembly of Huyou (Citrus changshanensis).</title>
        <authorList>
            <person name="Miao C."/>
            <person name="Chen W."/>
            <person name="Wu Y."/>
            <person name="Wang L."/>
            <person name="Zhao S."/>
            <person name="Grierson D."/>
            <person name="Xu C."/>
            <person name="Chen K."/>
        </authorList>
    </citation>
    <scope>NUCLEOTIDE SEQUENCE [LARGE SCALE GENOMIC DNA]</scope>
    <source>
        <strain evidence="8">01-14</strain>
        <tissue evidence="8">Leaf</tissue>
    </source>
</reference>
<dbReference type="CDD" id="cd02440">
    <property type="entry name" value="AdoMet_MTases"/>
    <property type="match status" value="1"/>
</dbReference>
<keyword evidence="3" id="KW-0949">S-adenosyl-L-methionine</keyword>
<gene>
    <name evidence="8" type="ORF">WN944_011230</name>
</gene>
<evidence type="ECO:0000256" key="4">
    <source>
        <dbReference type="ARBA" id="ARBA00038277"/>
    </source>
</evidence>
<dbReference type="GO" id="GO:0046983">
    <property type="term" value="F:protein dimerization activity"/>
    <property type="evidence" value="ECO:0007669"/>
    <property type="project" value="InterPro"/>
</dbReference>
<evidence type="ECO:0000256" key="1">
    <source>
        <dbReference type="ARBA" id="ARBA00022603"/>
    </source>
</evidence>
<evidence type="ECO:0000259" key="7">
    <source>
        <dbReference type="Pfam" id="PF08100"/>
    </source>
</evidence>
<dbReference type="GO" id="GO:0008171">
    <property type="term" value="F:O-methyltransferase activity"/>
    <property type="evidence" value="ECO:0007669"/>
    <property type="project" value="InterPro"/>
</dbReference>
<comment type="caution">
    <text evidence="8">The sequence shown here is derived from an EMBL/GenBank/DDBJ whole genome shotgun (WGS) entry which is preliminary data.</text>
</comment>
<keyword evidence="1" id="KW-0489">Methyltransferase</keyword>
<dbReference type="Gene3D" id="1.10.10.10">
    <property type="entry name" value="Winged helix-like DNA-binding domain superfamily/Winged helix DNA-binding domain"/>
    <property type="match status" value="1"/>
</dbReference>
<dbReference type="SUPFAM" id="SSF53335">
    <property type="entry name" value="S-adenosyl-L-methionine-dependent methyltransferases"/>
    <property type="match status" value="1"/>
</dbReference>
<dbReference type="Gene3D" id="3.40.50.150">
    <property type="entry name" value="Vaccinia Virus protein VP39"/>
    <property type="match status" value="1"/>
</dbReference>
<dbReference type="Proteomes" id="UP001428341">
    <property type="component" value="Unassembled WGS sequence"/>
</dbReference>
<dbReference type="InterPro" id="IPR029063">
    <property type="entry name" value="SAM-dependent_MTases_sf"/>
</dbReference>
<feature type="active site" description="Proton acceptor" evidence="5">
    <location>
        <position position="261"/>
    </location>
</feature>
<dbReference type="InterPro" id="IPR012967">
    <property type="entry name" value="COMT_dimerisation"/>
</dbReference>
<evidence type="ECO:0000256" key="3">
    <source>
        <dbReference type="ARBA" id="ARBA00022691"/>
    </source>
</evidence>
<dbReference type="InterPro" id="IPR036388">
    <property type="entry name" value="WH-like_DNA-bd_sf"/>
</dbReference>
<dbReference type="GO" id="GO:0032259">
    <property type="term" value="P:methylation"/>
    <property type="evidence" value="ECO:0007669"/>
    <property type="project" value="UniProtKB-KW"/>
</dbReference>
<dbReference type="EMBL" id="JBCGBO010000002">
    <property type="protein sequence ID" value="KAK9222791.1"/>
    <property type="molecule type" value="Genomic_DNA"/>
</dbReference>
<protein>
    <submittedName>
        <fullName evidence="8">Uncharacterized protein</fullName>
    </submittedName>
</protein>
<dbReference type="PIRSF" id="PIRSF005739">
    <property type="entry name" value="O-mtase"/>
    <property type="match status" value="1"/>
</dbReference>
<proteinExistence type="inferred from homology"/>
<dbReference type="PANTHER" id="PTHR11746">
    <property type="entry name" value="O-METHYLTRANSFERASE"/>
    <property type="match status" value="1"/>
</dbReference>
<sequence>MESADVREDVLRGQAQVWQLMFAFVDSMALKSAVELRLADIMHCHGSPITLPQLASRINSSCPDVHIIPSLTRIMRMLVRKGVFAAHRSSDGSEETMYGLTQISKWLLRDSEMSLAPMILFQNSQLLQAPWYHLSQCVEEGGNAFKKAHGCEMWDFASQNSQFNNSFNKAMACTAKIVMSTLLSHYKDGFDGIRSLVDVGGGTGEELAEIVEFYPHIKGVNFDLPHVVATAPVYEGVSHVGGDMLNAVPNADAVFMKWILHDWDDEACVRILKNCRKAIPEKTGKLVLVEIVVKEDDNDVFGDTAYLFDLCMFAHTRGGKERTEKEWKQILEEGGFLRHNIINLPALPAIIEASPQ</sequence>